<proteinExistence type="predicted"/>
<evidence type="ECO:0000313" key="4">
    <source>
        <dbReference type="Proteomes" id="UP000224006"/>
    </source>
</evidence>
<sequence>MEAADILRSPWKGRPGIRSAQHFRLDWFVFALSTALSGVLYSAETVASVSPLTLTCDDNPVVKTASLAEASKSVKLKCPDGSVLYPELASSMFCNDSACNATTKLDTKFLLLTQDPPSAAEHSLKLVAPQRTPSTLYFLCKKSGKAPGRQVVSNEDLGKAATTCTFQIAAWGTDPAKQEHECKGAEEENTVTLSPEAKTVTFKCAKGSTWNPSEFEETFEGKNCEKRRLDQLDLKASLVEGKSSQDGEPAYTFTVETFPKSTSVSLCYKCKKAKPELQISNTDTECKMRVNIPVVPPSALPPDSNQDAPSGGNGETGTTTTAPTGSGAEGLQLAANVLSFSSFLVTQLILCSL</sequence>
<dbReference type="KEGG" id="bbes:BESB_033550"/>
<dbReference type="EMBL" id="NWUJ01000002">
    <property type="protein sequence ID" value="PFH36897.1"/>
    <property type="molecule type" value="Genomic_DNA"/>
</dbReference>
<dbReference type="Proteomes" id="UP000224006">
    <property type="component" value="Chromosome II"/>
</dbReference>
<name>A0A2A9MMB5_BESBE</name>
<dbReference type="AlphaFoldDB" id="A0A2A9MMB5"/>
<feature type="compositionally biased region" description="Low complexity" evidence="1">
    <location>
        <begin position="316"/>
        <end position="326"/>
    </location>
</feature>
<dbReference type="GO" id="GO:0016020">
    <property type="term" value="C:membrane"/>
    <property type="evidence" value="ECO:0007669"/>
    <property type="project" value="InterPro"/>
</dbReference>
<dbReference type="InterPro" id="IPR036755">
    <property type="entry name" value="SRS_dom_sf"/>
</dbReference>
<keyword evidence="4" id="KW-1185">Reference proteome</keyword>
<evidence type="ECO:0000259" key="2">
    <source>
        <dbReference type="Pfam" id="PF04092"/>
    </source>
</evidence>
<comment type="caution">
    <text evidence="3">The sequence shown here is derived from an EMBL/GenBank/DDBJ whole genome shotgun (WGS) entry which is preliminary data.</text>
</comment>
<dbReference type="VEuPathDB" id="ToxoDB:BESB_033550"/>
<evidence type="ECO:0000256" key="1">
    <source>
        <dbReference type="SAM" id="MobiDB-lite"/>
    </source>
</evidence>
<feature type="domain" description="SRS" evidence="2">
    <location>
        <begin position="55"/>
        <end position="168"/>
    </location>
</feature>
<dbReference type="OrthoDB" id="10452673at2759"/>
<accession>A0A2A9MMB5</accession>
<feature type="region of interest" description="Disordered" evidence="1">
    <location>
        <begin position="294"/>
        <end position="326"/>
    </location>
</feature>
<reference evidence="3 4" key="1">
    <citation type="submission" date="2017-09" db="EMBL/GenBank/DDBJ databases">
        <title>Genome sequencing of Besnoitia besnoiti strain Bb-Ger1.</title>
        <authorList>
            <person name="Schares G."/>
            <person name="Venepally P."/>
            <person name="Lorenzi H.A."/>
        </authorList>
    </citation>
    <scope>NUCLEOTIDE SEQUENCE [LARGE SCALE GENOMIC DNA]</scope>
    <source>
        <strain evidence="3 4">Bb-Ger1</strain>
    </source>
</reference>
<feature type="domain" description="SRS" evidence="2">
    <location>
        <begin position="182"/>
        <end position="292"/>
    </location>
</feature>
<dbReference type="RefSeq" id="XP_029220906.1">
    <property type="nucleotide sequence ID" value="XM_029361941.1"/>
</dbReference>
<evidence type="ECO:0000313" key="3">
    <source>
        <dbReference type="EMBL" id="PFH36897.1"/>
    </source>
</evidence>
<dbReference type="InterPro" id="IPR007226">
    <property type="entry name" value="SRS_dom"/>
</dbReference>
<protein>
    <submittedName>
        <fullName evidence="3">SAG-related sequence</fullName>
    </submittedName>
</protein>
<dbReference type="SUPFAM" id="SSF74877">
    <property type="entry name" value="Major surface antigen p30, SAG1"/>
    <property type="match status" value="1"/>
</dbReference>
<dbReference type="Pfam" id="PF04092">
    <property type="entry name" value="SAG"/>
    <property type="match status" value="2"/>
</dbReference>
<gene>
    <name evidence="3" type="ORF">BESB_033550</name>
</gene>
<dbReference type="Gene3D" id="2.60.40.1320">
    <property type="entry name" value="SRS domain"/>
    <property type="match status" value="2"/>
</dbReference>
<dbReference type="GeneID" id="40308336"/>
<organism evidence="3 4">
    <name type="scientific">Besnoitia besnoiti</name>
    <name type="common">Apicomplexan protozoan</name>
    <dbReference type="NCBI Taxonomy" id="94643"/>
    <lineage>
        <taxon>Eukaryota</taxon>
        <taxon>Sar</taxon>
        <taxon>Alveolata</taxon>
        <taxon>Apicomplexa</taxon>
        <taxon>Conoidasida</taxon>
        <taxon>Coccidia</taxon>
        <taxon>Eucoccidiorida</taxon>
        <taxon>Eimeriorina</taxon>
        <taxon>Sarcocystidae</taxon>
        <taxon>Besnoitia</taxon>
    </lineage>
</organism>